<dbReference type="InterPro" id="IPR036047">
    <property type="entry name" value="F-box-like_dom_sf"/>
</dbReference>
<dbReference type="SUPFAM" id="SSF81383">
    <property type="entry name" value="F-box domain"/>
    <property type="match status" value="1"/>
</dbReference>
<dbReference type="Pfam" id="PF12937">
    <property type="entry name" value="F-box-like"/>
    <property type="match status" value="1"/>
</dbReference>
<dbReference type="KEGG" id="lak:106155092"/>
<dbReference type="InterPro" id="IPR056845">
    <property type="entry name" value="LRR_Zer-1"/>
</dbReference>
<gene>
    <name evidence="3" type="primary">LOC106155092</name>
</gene>
<dbReference type="GeneID" id="106155092"/>
<dbReference type="OrthoDB" id="3219396at2759"/>
<dbReference type="PANTHER" id="PTHR20933:SF4">
    <property type="entry name" value="F-BOX INVOLVED IN POLYQ PATHOGENESIS, ISOFORM A"/>
    <property type="match status" value="1"/>
</dbReference>
<sequence length="254" mass="29123">MALTRSPSIESLPENIVVEIFHYLSTKDLCRIARVCSQWRRIANDKTLWKHVDLSDYKINLPNMWKLMRAHFSEAVLTVKMRGFLDSGPKKKKPSFSEAALKDMRERCPNVRELHIILSNLEDVNLKRSPLPSSLTLLNLSKCIFPAEWYPEIVSQLPKLTHLILQGCKVNNTHLKEICKAKTLKSLDLHGCYRINDDGINTVAKSLPNLEELIITGCIYSDEGLHHVSCNLKKLKLFKGNSESENFLLFCKQH</sequence>
<dbReference type="InterPro" id="IPR032675">
    <property type="entry name" value="LRR_dom_sf"/>
</dbReference>
<dbReference type="Proteomes" id="UP000085678">
    <property type="component" value="Unplaced"/>
</dbReference>
<dbReference type="PANTHER" id="PTHR20933">
    <property type="entry name" value="F-BOX ONLY PROTEIN 33"/>
    <property type="match status" value="1"/>
</dbReference>
<dbReference type="SMART" id="SM00256">
    <property type="entry name" value="FBOX"/>
    <property type="match status" value="1"/>
</dbReference>
<dbReference type="RefSeq" id="XP_013385202.1">
    <property type="nucleotide sequence ID" value="XM_013529748.1"/>
</dbReference>
<dbReference type="SUPFAM" id="SSF52047">
    <property type="entry name" value="RNI-like"/>
    <property type="match status" value="1"/>
</dbReference>
<feature type="domain" description="F-box" evidence="1">
    <location>
        <begin position="6"/>
        <end position="52"/>
    </location>
</feature>
<dbReference type="CDD" id="cd22123">
    <property type="entry name" value="F-box_FBXL12"/>
    <property type="match status" value="1"/>
</dbReference>
<dbReference type="PROSITE" id="PS50181">
    <property type="entry name" value="FBOX"/>
    <property type="match status" value="1"/>
</dbReference>
<keyword evidence="2" id="KW-1185">Reference proteome</keyword>
<proteinExistence type="predicted"/>
<dbReference type="InParanoid" id="A0A1S3HGL9"/>
<accession>A0A1S3HGL9</accession>
<evidence type="ECO:0000313" key="3">
    <source>
        <dbReference type="RefSeq" id="XP_013385202.1"/>
    </source>
</evidence>
<dbReference type="Pfam" id="PF25013">
    <property type="entry name" value="LRR_Zer-1"/>
    <property type="match status" value="1"/>
</dbReference>
<dbReference type="InterPro" id="IPR001810">
    <property type="entry name" value="F-box_dom"/>
</dbReference>
<evidence type="ECO:0000313" key="2">
    <source>
        <dbReference type="Proteomes" id="UP000085678"/>
    </source>
</evidence>
<evidence type="ECO:0000259" key="1">
    <source>
        <dbReference type="PROSITE" id="PS50181"/>
    </source>
</evidence>
<reference evidence="3" key="1">
    <citation type="submission" date="2025-08" db="UniProtKB">
        <authorList>
            <consortium name="RefSeq"/>
        </authorList>
    </citation>
    <scope>IDENTIFICATION</scope>
    <source>
        <tissue evidence="3">Gonads</tissue>
    </source>
</reference>
<name>A0A1S3HGL9_LINAN</name>
<organism evidence="2 3">
    <name type="scientific">Lingula anatina</name>
    <name type="common">Brachiopod</name>
    <name type="synonym">Lingula unguis</name>
    <dbReference type="NCBI Taxonomy" id="7574"/>
    <lineage>
        <taxon>Eukaryota</taxon>
        <taxon>Metazoa</taxon>
        <taxon>Spiralia</taxon>
        <taxon>Lophotrochozoa</taxon>
        <taxon>Brachiopoda</taxon>
        <taxon>Linguliformea</taxon>
        <taxon>Lingulata</taxon>
        <taxon>Lingulida</taxon>
        <taxon>Linguloidea</taxon>
        <taxon>Lingulidae</taxon>
        <taxon>Lingula</taxon>
    </lineage>
</organism>
<dbReference type="Gene3D" id="3.80.10.10">
    <property type="entry name" value="Ribonuclease Inhibitor"/>
    <property type="match status" value="2"/>
</dbReference>
<dbReference type="OMA" id="RGLPHCM"/>
<dbReference type="STRING" id="7574.A0A1S3HGL9"/>
<dbReference type="AlphaFoldDB" id="A0A1S3HGL9"/>
<protein>
    <submittedName>
        <fullName evidence="3">F-box/LRR-repeat protein 12</fullName>
    </submittedName>
</protein>
<dbReference type="GO" id="GO:0031398">
    <property type="term" value="P:positive regulation of protein ubiquitination"/>
    <property type="evidence" value="ECO:0007669"/>
    <property type="project" value="TreeGrafter"/>
</dbReference>